<keyword evidence="3" id="KW-1185">Reference proteome</keyword>
<dbReference type="SUPFAM" id="SSF51658">
    <property type="entry name" value="Xylose isomerase-like"/>
    <property type="match status" value="1"/>
</dbReference>
<dbReference type="PANTHER" id="PTHR12110">
    <property type="entry name" value="HYDROXYPYRUVATE ISOMERASE"/>
    <property type="match status" value="1"/>
</dbReference>
<dbReference type="Pfam" id="PF01261">
    <property type="entry name" value="AP_endonuc_2"/>
    <property type="match status" value="1"/>
</dbReference>
<dbReference type="STRING" id="595434.RISK_004862"/>
<proteinExistence type="predicted"/>
<evidence type="ECO:0000259" key="1">
    <source>
        <dbReference type="Pfam" id="PF01261"/>
    </source>
</evidence>
<accession>A0A0J1B9E3</accession>
<dbReference type="PATRIC" id="fig|595434.4.peg.4615"/>
<dbReference type="Gene3D" id="3.20.20.150">
    <property type="entry name" value="Divalent-metal-dependent TIM barrel enzymes"/>
    <property type="match status" value="1"/>
</dbReference>
<name>A0A0J1B9E3_RHOIS</name>
<reference evidence="2" key="1">
    <citation type="submission" date="2015-05" db="EMBL/GenBank/DDBJ databases">
        <title>Permanent draft genome of Rhodopirellula islandicus K833.</title>
        <authorList>
            <person name="Kizina J."/>
            <person name="Richter M."/>
            <person name="Glockner F.O."/>
            <person name="Harder J."/>
        </authorList>
    </citation>
    <scope>NUCLEOTIDE SEQUENCE [LARGE SCALE GENOMIC DNA]</scope>
    <source>
        <strain evidence="2">K833</strain>
    </source>
</reference>
<evidence type="ECO:0000313" key="3">
    <source>
        <dbReference type="Proteomes" id="UP000036367"/>
    </source>
</evidence>
<dbReference type="AlphaFoldDB" id="A0A0J1B9E3"/>
<organism evidence="2 3">
    <name type="scientific">Rhodopirellula islandica</name>
    <dbReference type="NCBI Taxonomy" id="595434"/>
    <lineage>
        <taxon>Bacteria</taxon>
        <taxon>Pseudomonadati</taxon>
        <taxon>Planctomycetota</taxon>
        <taxon>Planctomycetia</taxon>
        <taxon>Pirellulales</taxon>
        <taxon>Pirellulaceae</taxon>
        <taxon>Rhodopirellula</taxon>
    </lineage>
</organism>
<dbReference type="PANTHER" id="PTHR12110:SF21">
    <property type="entry name" value="XYLOSE ISOMERASE-LIKE TIM BARREL DOMAIN-CONTAINING PROTEIN"/>
    <property type="match status" value="1"/>
</dbReference>
<dbReference type="EMBL" id="LECT01000041">
    <property type="protein sequence ID" value="KLU03096.1"/>
    <property type="molecule type" value="Genomic_DNA"/>
</dbReference>
<feature type="domain" description="Xylose isomerase-like TIM barrel" evidence="1">
    <location>
        <begin position="7"/>
        <end position="255"/>
    </location>
</feature>
<dbReference type="InterPro" id="IPR036237">
    <property type="entry name" value="Xyl_isomerase-like_sf"/>
</dbReference>
<comment type="caution">
    <text evidence="2">The sequence shown here is derived from an EMBL/GenBank/DDBJ whole genome shotgun (WGS) entry which is preliminary data.</text>
</comment>
<sequence length="258" mass="28237">MPVEDALRIAREAGYTGWEVAPFMLADDISTFSKSDRRAYRDQIIDADMQCVGLHWLLAKTEGYHLTTRDAITRASTTAYLSDLAELCSDLGGKVMVLGSPQQRNRTEGQTIEEAMEYAAEVLQGVIPALHSHGVRIALEPLGPTEGDFLNTADQGVELARMLDDDHIGLHLDVKAMSSESKPIETVIREHADAMIHFHANDPNLLGPGMGDVPFEPIMKALADVEYDGWVSVEVFDYSPGAETLARQSIANLKNSVA</sequence>
<dbReference type="InterPro" id="IPR050312">
    <property type="entry name" value="IolE/XylAMocC-like"/>
</dbReference>
<dbReference type="Proteomes" id="UP000036367">
    <property type="component" value="Unassembled WGS sequence"/>
</dbReference>
<protein>
    <submittedName>
        <fullName evidence="2">D-tagatose 3-epimerase</fullName>
    </submittedName>
</protein>
<dbReference type="InterPro" id="IPR013022">
    <property type="entry name" value="Xyl_isomerase-like_TIM-brl"/>
</dbReference>
<gene>
    <name evidence="2" type="ORF">RISK_004862</name>
</gene>
<evidence type="ECO:0000313" key="2">
    <source>
        <dbReference type="EMBL" id="KLU03096.1"/>
    </source>
</evidence>